<keyword evidence="5" id="KW-0406">Ion transport</keyword>
<dbReference type="GO" id="GO:0015276">
    <property type="term" value="F:ligand-gated monoatomic ion channel activity"/>
    <property type="evidence" value="ECO:0007669"/>
    <property type="project" value="InterPro"/>
</dbReference>
<keyword evidence="13" id="KW-1185">Reference proteome</keyword>
<reference evidence="12" key="1">
    <citation type="submission" date="2021-02" db="EMBL/GenBank/DDBJ databases">
        <authorList>
            <person name="Bekaert M."/>
        </authorList>
    </citation>
    <scope>NUCLEOTIDE SEQUENCE</scope>
    <source>
        <strain evidence="12">IoA-00</strain>
    </source>
</reference>
<keyword evidence="2" id="KW-0813">Transport</keyword>
<evidence type="ECO:0000256" key="8">
    <source>
        <dbReference type="ARBA" id="ARBA00023180"/>
    </source>
</evidence>
<accession>A0A7R8H4Y5</accession>
<evidence type="ECO:0000259" key="11">
    <source>
        <dbReference type="SMART" id="SM00918"/>
    </source>
</evidence>
<dbReference type="OrthoDB" id="5984008at2759"/>
<name>A0A7R8H4Y5_LEPSM</name>
<keyword evidence="4" id="KW-1133">Transmembrane helix</keyword>
<keyword evidence="9" id="KW-1071">Ligand-gated ion channel</keyword>
<comment type="subcellular location">
    <subcellularLocation>
        <location evidence="1">Membrane</location>
        <topology evidence="1">Multi-pass membrane protein</topology>
    </subcellularLocation>
</comment>
<evidence type="ECO:0000256" key="10">
    <source>
        <dbReference type="ARBA" id="ARBA00023303"/>
    </source>
</evidence>
<evidence type="ECO:0000256" key="3">
    <source>
        <dbReference type="ARBA" id="ARBA00022692"/>
    </source>
</evidence>
<dbReference type="Proteomes" id="UP000675881">
    <property type="component" value="Chromosome 2"/>
</dbReference>
<proteinExistence type="predicted"/>
<dbReference type="Gene3D" id="3.40.190.10">
    <property type="entry name" value="Periplasmic binding protein-like II"/>
    <property type="match status" value="1"/>
</dbReference>
<dbReference type="AlphaFoldDB" id="A0A7R8H4Y5"/>
<evidence type="ECO:0000256" key="7">
    <source>
        <dbReference type="ARBA" id="ARBA00023170"/>
    </source>
</evidence>
<dbReference type="InterPro" id="IPR019594">
    <property type="entry name" value="Glu/Gly-bd"/>
</dbReference>
<protein>
    <submittedName>
        <fullName evidence="12">(salmon louse) hypothetical protein</fullName>
    </submittedName>
</protein>
<dbReference type="EMBL" id="HG994581">
    <property type="protein sequence ID" value="CAF2867669.1"/>
    <property type="molecule type" value="Genomic_DNA"/>
</dbReference>
<dbReference type="SMART" id="SM00918">
    <property type="entry name" value="Lig_chan-Glu_bd"/>
    <property type="match status" value="1"/>
</dbReference>
<dbReference type="GO" id="GO:0016020">
    <property type="term" value="C:membrane"/>
    <property type="evidence" value="ECO:0007669"/>
    <property type="project" value="UniProtKB-SubCell"/>
</dbReference>
<evidence type="ECO:0000256" key="2">
    <source>
        <dbReference type="ARBA" id="ARBA00022448"/>
    </source>
</evidence>
<evidence type="ECO:0000256" key="1">
    <source>
        <dbReference type="ARBA" id="ARBA00004141"/>
    </source>
</evidence>
<evidence type="ECO:0000256" key="6">
    <source>
        <dbReference type="ARBA" id="ARBA00023136"/>
    </source>
</evidence>
<evidence type="ECO:0000256" key="4">
    <source>
        <dbReference type="ARBA" id="ARBA00022989"/>
    </source>
</evidence>
<evidence type="ECO:0000256" key="5">
    <source>
        <dbReference type="ARBA" id="ARBA00023065"/>
    </source>
</evidence>
<feature type="domain" description="Ionotropic glutamate receptor L-glutamate and glycine-binding" evidence="11">
    <location>
        <begin position="76"/>
        <end position="141"/>
    </location>
</feature>
<keyword evidence="3" id="KW-0812">Transmembrane</keyword>
<keyword evidence="10" id="KW-0407">Ion channel</keyword>
<evidence type="ECO:0000313" key="13">
    <source>
        <dbReference type="Proteomes" id="UP000675881"/>
    </source>
</evidence>
<evidence type="ECO:0000313" key="12">
    <source>
        <dbReference type="EMBL" id="CAF2867669.1"/>
    </source>
</evidence>
<evidence type="ECO:0000256" key="9">
    <source>
        <dbReference type="ARBA" id="ARBA00023286"/>
    </source>
</evidence>
<organism evidence="12 13">
    <name type="scientific">Lepeophtheirus salmonis</name>
    <name type="common">Salmon louse</name>
    <name type="synonym">Caligus salmonis</name>
    <dbReference type="NCBI Taxonomy" id="72036"/>
    <lineage>
        <taxon>Eukaryota</taxon>
        <taxon>Metazoa</taxon>
        <taxon>Ecdysozoa</taxon>
        <taxon>Arthropoda</taxon>
        <taxon>Crustacea</taxon>
        <taxon>Multicrustacea</taxon>
        <taxon>Hexanauplia</taxon>
        <taxon>Copepoda</taxon>
        <taxon>Siphonostomatoida</taxon>
        <taxon>Caligidae</taxon>
        <taxon>Lepeophtheirus</taxon>
    </lineage>
</organism>
<gene>
    <name evidence="12" type="ORF">LSAA_6740</name>
</gene>
<dbReference type="Pfam" id="PF10613">
    <property type="entry name" value="Lig_chan-Glu_bd"/>
    <property type="match status" value="1"/>
</dbReference>
<keyword evidence="7" id="KW-0675">Receptor</keyword>
<sequence>MGKSGLLRLNDRGRRDSMALDIRTVSPLSQYDPPKGFWTTEKGLLWKGFENHKLSSEDSNIFQRRTLIISTLESPPYLMEKLDYKPRSSKNFFDRYEGFVIDLANELADLLHFNYSVILSNTYGSMDKSGQWNGMIRDLLDEVSHTFNM</sequence>
<keyword evidence="8" id="KW-0325">Glycoprotein</keyword>
<dbReference type="SUPFAM" id="SSF53850">
    <property type="entry name" value="Periplasmic binding protein-like II"/>
    <property type="match status" value="1"/>
</dbReference>
<keyword evidence="6" id="KW-0472">Membrane</keyword>